<dbReference type="Pfam" id="PF08338">
    <property type="entry name" value="DUF1731"/>
    <property type="match status" value="1"/>
</dbReference>
<name>A0A4P6HMA8_9BACT</name>
<dbReference type="SUPFAM" id="SSF51735">
    <property type="entry name" value="NAD(P)-binding Rossmann-fold domains"/>
    <property type="match status" value="1"/>
</dbReference>
<dbReference type="Gene3D" id="3.40.50.720">
    <property type="entry name" value="NAD(P)-binding Rossmann-like Domain"/>
    <property type="match status" value="1"/>
</dbReference>
<dbReference type="Pfam" id="PF01370">
    <property type="entry name" value="Epimerase"/>
    <property type="match status" value="1"/>
</dbReference>
<dbReference type="KEGG" id="dcb:C3Y92_11200"/>
<organism evidence="4 5">
    <name type="scientific">Solidesulfovibrio carbinolicus</name>
    <dbReference type="NCBI Taxonomy" id="296842"/>
    <lineage>
        <taxon>Bacteria</taxon>
        <taxon>Pseudomonadati</taxon>
        <taxon>Thermodesulfobacteriota</taxon>
        <taxon>Desulfovibrionia</taxon>
        <taxon>Desulfovibrionales</taxon>
        <taxon>Desulfovibrionaceae</taxon>
        <taxon>Solidesulfovibrio</taxon>
    </lineage>
</organism>
<dbReference type="RefSeq" id="WP_129352626.1">
    <property type="nucleotide sequence ID" value="NZ_CP026538.1"/>
</dbReference>
<dbReference type="Proteomes" id="UP000293296">
    <property type="component" value="Chromosome"/>
</dbReference>
<proteinExistence type="inferred from homology"/>
<evidence type="ECO:0000259" key="2">
    <source>
        <dbReference type="Pfam" id="PF01370"/>
    </source>
</evidence>
<evidence type="ECO:0000313" key="4">
    <source>
        <dbReference type="EMBL" id="QAZ67754.1"/>
    </source>
</evidence>
<dbReference type="InterPro" id="IPR013549">
    <property type="entry name" value="DUF1731"/>
</dbReference>
<evidence type="ECO:0000256" key="1">
    <source>
        <dbReference type="ARBA" id="ARBA00009353"/>
    </source>
</evidence>
<dbReference type="InterPro" id="IPR001509">
    <property type="entry name" value="Epimerase_deHydtase"/>
</dbReference>
<accession>A0A4P6HMA8</accession>
<dbReference type="NCBIfam" id="TIGR01777">
    <property type="entry name" value="yfcH"/>
    <property type="match status" value="1"/>
</dbReference>
<dbReference type="AlphaFoldDB" id="A0A4P6HMA8"/>
<dbReference type="OrthoDB" id="5292533at2"/>
<protein>
    <submittedName>
        <fullName evidence="4">TIGR01777 family protein</fullName>
    </submittedName>
</protein>
<dbReference type="InterPro" id="IPR010099">
    <property type="entry name" value="SDR39U1"/>
</dbReference>
<comment type="similarity">
    <text evidence="1">Belongs to the NAD(P)-dependent epimerase/dehydratase family. SDR39U1 subfamily.</text>
</comment>
<feature type="domain" description="NAD-dependent epimerase/dehydratase" evidence="2">
    <location>
        <begin position="3"/>
        <end position="225"/>
    </location>
</feature>
<gene>
    <name evidence="4" type="ORF">C3Y92_11200</name>
</gene>
<evidence type="ECO:0000313" key="5">
    <source>
        <dbReference type="Proteomes" id="UP000293296"/>
    </source>
</evidence>
<keyword evidence="5" id="KW-1185">Reference proteome</keyword>
<sequence>MRVVILGGSGFIGRTLTRSLIGDGQEVVIVSRGVPRATAGGVSYAPFDGRSGAGWRESLDGADALVNLAGENIASGYWTAARKGRILDSRLAAGRAVMDALASVASRPAVLVQGSATGYYGDRGDAPAAEDAPVGRGFLAEVAEKWEASTAGAEALGVRRVVVRTAVVLDGRGGALPRMLAPYRFFVGGPMGSGNQWFPWIHLTDEVRAIRFLLECPEAQGPYNLAAPGAVTQRQLSQAIGRALSRPAWLRTPETALRLILGEMAQELFLNGVRAVPERLTRLGFAFRFPTLTAALDDILGGSDAVHA</sequence>
<dbReference type="PANTHER" id="PTHR11092">
    <property type="entry name" value="SUGAR NUCLEOTIDE EPIMERASE RELATED"/>
    <property type="match status" value="1"/>
</dbReference>
<dbReference type="InterPro" id="IPR036291">
    <property type="entry name" value="NAD(P)-bd_dom_sf"/>
</dbReference>
<dbReference type="EMBL" id="CP026538">
    <property type="protein sequence ID" value="QAZ67754.1"/>
    <property type="molecule type" value="Genomic_DNA"/>
</dbReference>
<feature type="domain" description="DUF1731" evidence="3">
    <location>
        <begin position="252"/>
        <end position="299"/>
    </location>
</feature>
<reference evidence="4 5" key="1">
    <citation type="submission" date="2018-02" db="EMBL/GenBank/DDBJ databases">
        <title>Genome sequence of Desulfovibrio carbinolicus DSM 3852.</title>
        <authorList>
            <person name="Wilbanks E."/>
            <person name="Skennerton C.T."/>
            <person name="Orphan V.J."/>
        </authorList>
    </citation>
    <scope>NUCLEOTIDE SEQUENCE [LARGE SCALE GENOMIC DNA]</scope>
    <source>
        <strain evidence="4 5">DSM 3852</strain>
    </source>
</reference>
<evidence type="ECO:0000259" key="3">
    <source>
        <dbReference type="Pfam" id="PF08338"/>
    </source>
</evidence>
<dbReference type="PANTHER" id="PTHR11092:SF0">
    <property type="entry name" value="EPIMERASE FAMILY PROTEIN SDR39U1"/>
    <property type="match status" value="1"/>
</dbReference>